<comment type="caution">
    <text evidence="2">The sequence shown here is derived from an EMBL/GenBank/DDBJ whole genome shotgun (WGS) entry which is preliminary data.</text>
</comment>
<dbReference type="PANTHER" id="PTHR33875:SF2">
    <property type="entry name" value="ACR183CP"/>
    <property type="match status" value="1"/>
</dbReference>
<sequence length="200" mass="22060">MPSVPVGVARPGGQKASVTVELFLDLCCPYSNKMFKTISEHVAPNYEGEVKFVFHSVAQPWHAQSCYMHEASLAVLDSAGPQKFWDFAGALFGKQEEFFDDMVMDKTRNELYSELAKVAEEVGVAPAEVLNRLQLKPGNAGSAVTQRFKWATKLHRSRGVHVTPTVHLNGLEAGVVGSGWSPEEWQSFLDYHLAEAKHAA</sequence>
<evidence type="ECO:0000259" key="1">
    <source>
        <dbReference type="Pfam" id="PF13462"/>
    </source>
</evidence>
<dbReference type="InterPro" id="IPR012336">
    <property type="entry name" value="Thioredoxin-like_fold"/>
</dbReference>
<dbReference type="PANTHER" id="PTHR33875">
    <property type="entry name" value="OS09G0542200 PROTEIN"/>
    <property type="match status" value="1"/>
</dbReference>
<evidence type="ECO:0000313" key="3">
    <source>
        <dbReference type="Proteomes" id="UP000626109"/>
    </source>
</evidence>
<dbReference type="Gene3D" id="3.40.30.10">
    <property type="entry name" value="Glutaredoxin"/>
    <property type="match status" value="1"/>
</dbReference>
<dbReference type="SUPFAM" id="SSF52833">
    <property type="entry name" value="Thioredoxin-like"/>
    <property type="match status" value="1"/>
</dbReference>
<dbReference type="Proteomes" id="UP000626109">
    <property type="component" value="Unassembled WGS sequence"/>
</dbReference>
<reference evidence="2" key="1">
    <citation type="submission" date="2021-02" db="EMBL/GenBank/DDBJ databases">
        <authorList>
            <person name="Dougan E. K."/>
            <person name="Rhodes N."/>
            <person name="Thang M."/>
            <person name="Chan C."/>
        </authorList>
    </citation>
    <scope>NUCLEOTIDE SEQUENCE</scope>
</reference>
<feature type="domain" description="Thioredoxin-like fold" evidence="1">
    <location>
        <begin position="12"/>
        <end position="190"/>
    </location>
</feature>
<gene>
    <name evidence="2" type="ORF">PGLA2088_LOCUS5166</name>
</gene>
<proteinExistence type="predicted"/>
<dbReference type="AlphaFoldDB" id="A0A813I8D2"/>
<evidence type="ECO:0000313" key="2">
    <source>
        <dbReference type="EMBL" id="CAE8646844.1"/>
    </source>
</evidence>
<name>A0A813I8D2_POLGL</name>
<organism evidence="2 3">
    <name type="scientific">Polarella glacialis</name>
    <name type="common">Dinoflagellate</name>
    <dbReference type="NCBI Taxonomy" id="89957"/>
    <lineage>
        <taxon>Eukaryota</taxon>
        <taxon>Sar</taxon>
        <taxon>Alveolata</taxon>
        <taxon>Dinophyceae</taxon>
        <taxon>Suessiales</taxon>
        <taxon>Suessiaceae</taxon>
        <taxon>Polarella</taxon>
    </lineage>
</organism>
<dbReference type="EMBL" id="CAJNNW010004890">
    <property type="protein sequence ID" value="CAE8646844.1"/>
    <property type="molecule type" value="Genomic_DNA"/>
</dbReference>
<protein>
    <recommendedName>
        <fullName evidence="1">Thioredoxin-like fold domain-containing protein</fullName>
    </recommendedName>
</protein>
<accession>A0A813I8D2</accession>
<dbReference type="Pfam" id="PF13462">
    <property type="entry name" value="Thioredoxin_4"/>
    <property type="match status" value="1"/>
</dbReference>
<dbReference type="InterPro" id="IPR036249">
    <property type="entry name" value="Thioredoxin-like_sf"/>
</dbReference>